<comment type="similarity">
    <text evidence="1">Belongs to the ATP-dependent AMP-binding enzyme family.</text>
</comment>
<sequence>MWRPDFERDQRTIGYLLADRANRHPDKVFCYTTGEEITYAQLAERVNRVANSFLDLGVRKGDNVSVMMSNCPEYIYTWFALAKIGAVEAVMNTAFKGETLGYFLNYGGAKVAVIDEDLVERFFNIQGSLNDLEKLIVRKVPTEGKVPNTRFETIPYAAMFEGAPSEPKCEPPRFTDPVSIMYTSGTTGPSKGVVYCHNFCYTVTARYIQILRLTPEDKLYNCLPLFHMNAQFLSVLPTLVLGATCVLVDRFSASRFWEDIRQYDATVFNFLGPMINVLWNQPERDDDALVPVRVALGVPVPAHLERPFEKRFGLKLIQCLGATETGIVTATPWDQDTPIGSCGKPLPGCDVRVVDENDNDVPPGVRGELVYRPQDPFAMMSEYYKKPEATVEATRNLWYHYGDYGRRDENGFFYFVDRKKDCMRRRGENISASEVEAVVNRYPGVMESAASGVWADMGEEEIKISIRLMEGATVDPLDLLRFCEEGLPWFAVPRYVEFRDDFPRTPNGKVAKFQIKEEGVHPKLWDREAAGYQIKRR</sequence>
<keyword evidence="8" id="KW-1185">Reference proteome</keyword>
<dbReference type="Pfam" id="PF00501">
    <property type="entry name" value="AMP-binding"/>
    <property type="match status" value="1"/>
</dbReference>
<keyword evidence="2 7" id="KW-0436">Ligase</keyword>
<evidence type="ECO:0000259" key="6">
    <source>
        <dbReference type="Pfam" id="PF13193"/>
    </source>
</evidence>
<dbReference type="PROSITE" id="PS00455">
    <property type="entry name" value="AMP_BINDING"/>
    <property type="match status" value="1"/>
</dbReference>
<dbReference type="PANTHER" id="PTHR43107">
    <property type="entry name" value="LONG-CHAIN FATTY ACID TRANSPORT PROTEIN"/>
    <property type="match status" value="1"/>
</dbReference>
<evidence type="ECO:0000256" key="2">
    <source>
        <dbReference type="ARBA" id="ARBA00022598"/>
    </source>
</evidence>
<accession>A0A916J5X5</accession>
<evidence type="ECO:0000256" key="1">
    <source>
        <dbReference type="ARBA" id="ARBA00006432"/>
    </source>
</evidence>
<dbReference type="EMBL" id="CAJQUM010000001">
    <property type="protein sequence ID" value="CAG4885144.1"/>
    <property type="molecule type" value="Genomic_DNA"/>
</dbReference>
<organism evidence="7 8">
    <name type="scientific">Georgfuchsia toluolica</name>
    <dbReference type="NCBI Taxonomy" id="424218"/>
    <lineage>
        <taxon>Bacteria</taxon>
        <taxon>Pseudomonadati</taxon>
        <taxon>Pseudomonadota</taxon>
        <taxon>Betaproteobacteria</taxon>
        <taxon>Nitrosomonadales</taxon>
        <taxon>Sterolibacteriaceae</taxon>
        <taxon>Georgfuchsia</taxon>
    </lineage>
</organism>
<dbReference type="AlphaFoldDB" id="A0A916J5X5"/>
<dbReference type="PANTHER" id="PTHR43107:SF15">
    <property type="entry name" value="FATTY ACID TRANSPORT PROTEIN 3, ISOFORM A"/>
    <property type="match status" value="1"/>
</dbReference>
<dbReference type="Gene3D" id="3.30.300.30">
    <property type="match status" value="1"/>
</dbReference>
<dbReference type="GO" id="GO:0005324">
    <property type="term" value="F:long-chain fatty acid transmembrane transporter activity"/>
    <property type="evidence" value="ECO:0007669"/>
    <property type="project" value="TreeGrafter"/>
</dbReference>
<dbReference type="GO" id="GO:0005524">
    <property type="term" value="F:ATP binding"/>
    <property type="evidence" value="ECO:0007669"/>
    <property type="project" value="UniProtKB-KW"/>
</dbReference>
<evidence type="ECO:0000313" key="8">
    <source>
        <dbReference type="Proteomes" id="UP000742786"/>
    </source>
</evidence>
<evidence type="ECO:0000313" key="7">
    <source>
        <dbReference type="EMBL" id="CAG4885144.1"/>
    </source>
</evidence>
<comment type="caution">
    <text evidence="7">The sequence shown here is derived from an EMBL/GenBank/DDBJ whole genome shotgun (WGS) entry which is preliminary data.</text>
</comment>
<dbReference type="EC" id="6.2.1.3" evidence="7"/>
<dbReference type="GO" id="GO:0044539">
    <property type="term" value="P:long-chain fatty acid import into cell"/>
    <property type="evidence" value="ECO:0007669"/>
    <property type="project" value="TreeGrafter"/>
</dbReference>
<reference evidence="7" key="1">
    <citation type="submission" date="2021-04" db="EMBL/GenBank/DDBJ databases">
        <authorList>
            <person name="Hornung B."/>
        </authorList>
    </citation>
    <scope>NUCLEOTIDE SEQUENCE</scope>
    <source>
        <strain evidence="7">G5G6</strain>
    </source>
</reference>
<feature type="domain" description="AMP-dependent synthetase/ligase" evidence="5">
    <location>
        <begin position="18"/>
        <end position="384"/>
    </location>
</feature>
<dbReference type="InterPro" id="IPR000873">
    <property type="entry name" value="AMP-dep_synth/lig_dom"/>
</dbReference>
<dbReference type="Proteomes" id="UP000742786">
    <property type="component" value="Unassembled WGS sequence"/>
</dbReference>
<name>A0A916J5X5_9PROT</name>
<dbReference type="InterPro" id="IPR045851">
    <property type="entry name" value="AMP-bd_C_sf"/>
</dbReference>
<keyword evidence="3" id="KW-0547">Nucleotide-binding</keyword>
<dbReference type="SUPFAM" id="SSF56801">
    <property type="entry name" value="Acetyl-CoA synthetase-like"/>
    <property type="match status" value="1"/>
</dbReference>
<dbReference type="GO" id="GO:0005886">
    <property type="term" value="C:plasma membrane"/>
    <property type="evidence" value="ECO:0007669"/>
    <property type="project" value="TreeGrafter"/>
</dbReference>
<dbReference type="Pfam" id="PF13193">
    <property type="entry name" value="AMP-binding_C"/>
    <property type="match status" value="1"/>
</dbReference>
<dbReference type="RefSeq" id="WP_220636917.1">
    <property type="nucleotide sequence ID" value="NZ_CAJQUM010000001.1"/>
</dbReference>
<dbReference type="InterPro" id="IPR025110">
    <property type="entry name" value="AMP-bd_C"/>
</dbReference>
<dbReference type="InterPro" id="IPR020845">
    <property type="entry name" value="AMP-binding_CS"/>
</dbReference>
<evidence type="ECO:0000256" key="3">
    <source>
        <dbReference type="ARBA" id="ARBA00022741"/>
    </source>
</evidence>
<evidence type="ECO:0000256" key="4">
    <source>
        <dbReference type="ARBA" id="ARBA00022840"/>
    </source>
</evidence>
<gene>
    <name evidence="7" type="ORF">GTOL_13027</name>
</gene>
<evidence type="ECO:0000259" key="5">
    <source>
        <dbReference type="Pfam" id="PF00501"/>
    </source>
</evidence>
<dbReference type="GO" id="GO:0004467">
    <property type="term" value="F:long-chain fatty acid-CoA ligase activity"/>
    <property type="evidence" value="ECO:0007669"/>
    <property type="project" value="UniProtKB-EC"/>
</dbReference>
<dbReference type="Gene3D" id="3.40.50.12780">
    <property type="entry name" value="N-terminal domain of ligase-like"/>
    <property type="match status" value="1"/>
</dbReference>
<feature type="domain" description="AMP-binding enzyme C-terminal" evidence="6">
    <location>
        <begin position="434"/>
        <end position="509"/>
    </location>
</feature>
<dbReference type="CDD" id="cd05934">
    <property type="entry name" value="FACL_DitJ_like"/>
    <property type="match status" value="1"/>
</dbReference>
<protein>
    <submittedName>
        <fullName evidence="7">Long-chain-fatty-acid--CoA ligase</fullName>
        <ecNumber evidence="7">6.2.1.3</ecNumber>
    </submittedName>
</protein>
<proteinExistence type="inferred from homology"/>
<keyword evidence="4" id="KW-0067">ATP-binding</keyword>
<dbReference type="InterPro" id="IPR042099">
    <property type="entry name" value="ANL_N_sf"/>
</dbReference>